<dbReference type="RefSeq" id="WP_087647933.1">
    <property type="nucleotide sequence ID" value="NZ_FCON02000096.1"/>
</dbReference>
<dbReference type="Proteomes" id="UP000054770">
    <property type="component" value="Unassembled WGS sequence"/>
</dbReference>
<organism evidence="6 7">
    <name type="scientific">Caballeronia choica</name>
    <dbReference type="NCBI Taxonomy" id="326476"/>
    <lineage>
        <taxon>Bacteria</taxon>
        <taxon>Pseudomonadati</taxon>
        <taxon>Pseudomonadota</taxon>
        <taxon>Betaproteobacteria</taxon>
        <taxon>Burkholderiales</taxon>
        <taxon>Burkholderiaceae</taxon>
        <taxon>Caballeronia</taxon>
    </lineage>
</organism>
<dbReference type="EMBL" id="FCON02000096">
    <property type="protein sequence ID" value="SAL80821.1"/>
    <property type="molecule type" value="Genomic_DNA"/>
</dbReference>
<dbReference type="GO" id="GO:0016020">
    <property type="term" value="C:membrane"/>
    <property type="evidence" value="ECO:0007669"/>
    <property type="project" value="UniProtKB-SubCell"/>
</dbReference>
<dbReference type="Pfam" id="PF04140">
    <property type="entry name" value="ICMT"/>
    <property type="match status" value="1"/>
</dbReference>
<feature type="transmembrane region" description="Helical" evidence="5">
    <location>
        <begin position="72"/>
        <end position="92"/>
    </location>
</feature>
<evidence type="ECO:0000256" key="2">
    <source>
        <dbReference type="ARBA" id="ARBA00022692"/>
    </source>
</evidence>
<evidence type="ECO:0000256" key="3">
    <source>
        <dbReference type="ARBA" id="ARBA00022989"/>
    </source>
</evidence>
<keyword evidence="3 5" id="KW-1133">Transmembrane helix</keyword>
<accession>A0A158KK99</accession>
<evidence type="ECO:0000313" key="6">
    <source>
        <dbReference type="EMBL" id="SAL80821.1"/>
    </source>
</evidence>
<evidence type="ECO:0008006" key="8">
    <source>
        <dbReference type="Google" id="ProtNLM"/>
    </source>
</evidence>
<keyword evidence="4 5" id="KW-0472">Membrane</keyword>
<gene>
    <name evidence="6" type="ORF">AWB68_05949</name>
</gene>
<sequence>MISEVAKAGSTFVVPITKHPAPAARAPLAPRLAGLTSKQIMTEIAVRVATVALLSIFLVGSVAQFVRDPSRITLLIFAFAEFVTLGLAVFARVPAQRDWNLLSVVMATCASFYFLAFRIEPGIRLVPESVAACLQIVGMVIQIAAKLSLRRSFGILPANRGVVVRGPYRFLRHPMYFGYLIKDVGFLLPNFGLQNLFVLVVHWGLQVGRVVREEKLLSGDRRYREYMSRVRYRLIVGVF</sequence>
<dbReference type="PANTHER" id="PTHR12714:SF9">
    <property type="entry name" value="PROTEIN-S-ISOPRENYLCYSTEINE O-METHYLTRANSFERASE"/>
    <property type="match status" value="1"/>
</dbReference>
<evidence type="ECO:0000256" key="4">
    <source>
        <dbReference type="ARBA" id="ARBA00023136"/>
    </source>
</evidence>
<comment type="caution">
    <text evidence="6">The sequence shown here is derived from an EMBL/GenBank/DDBJ whole genome shotgun (WGS) entry which is preliminary data.</text>
</comment>
<dbReference type="OrthoDB" id="9809773at2"/>
<protein>
    <recommendedName>
        <fullName evidence="8">Isoprenylcysteine carboxyl methyltransferase</fullName>
    </recommendedName>
</protein>
<comment type="subcellular location">
    <subcellularLocation>
        <location evidence="1">Membrane</location>
        <topology evidence="1">Multi-pass membrane protein</topology>
    </subcellularLocation>
</comment>
<keyword evidence="7" id="KW-1185">Reference proteome</keyword>
<feature type="transmembrane region" description="Helical" evidence="5">
    <location>
        <begin position="99"/>
        <end position="117"/>
    </location>
</feature>
<reference evidence="6" key="1">
    <citation type="submission" date="2016-01" db="EMBL/GenBank/DDBJ databases">
        <authorList>
            <person name="Peeters C."/>
        </authorList>
    </citation>
    <scope>NUCLEOTIDE SEQUENCE [LARGE SCALE GENOMIC DNA]</scope>
    <source>
        <strain evidence="6">LMG 22940</strain>
    </source>
</reference>
<evidence type="ECO:0000256" key="5">
    <source>
        <dbReference type="SAM" id="Phobius"/>
    </source>
</evidence>
<evidence type="ECO:0000256" key="1">
    <source>
        <dbReference type="ARBA" id="ARBA00004141"/>
    </source>
</evidence>
<keyword evidence="2 5" id="KW-0812">Transmembrane</keyword>
<dbReference type="PANTHER" id="PTHR12714">
    <property type="entry name" value="PROTEIN-S ISOPRENYLCYSTEINE O-METHYLTRANSFERASE"/>
    <property type="match status" value="1"/>
</dbReference>
<dbReference type="GO" id="GO:0004671">
    <property type="term" value="F:protein C-terminal S-isoprenylcysteine carboxyl O-methyltransferase activity"/>
    <property type="evidence" value="ECO:0007669"/>
    <property type="project" value="InterPro"/>
</dbReference>
<proteinExistence type="predicted"/>
<dbReference type="Gene3D" id="1.20.120.1630">
    <property type="match status" value="1"/>
</dbReference>
<name>A0A158KK99_9BURK</name>
<evidence type="ECO:0000313" key="7">
    <source>
        <dbReference type="Proteomes" id="UP000054770"/>
    </source>
</evidence>
<dbReference type="AlphaFoldDB" id="A0A158KK99"/>
<feature type="transmembrane region" description="Helical" evidence="5">
    <location>
        <begin position="44"/>
        <end position="66"/>
    </location>
</feature>
<dbReference type="InterPro" id="IPR007269">
    <property type="entry name" value="ICMT_MeTrfase"/>
</dbReference>